<evidence type="ECO:0000313" key="1">
    <source>
        <dbReference type="EMBL" id="EON79233.1"/>
    </source>
</evidence>
<reference evidence="1 2" key="1">
    <citation type="submission" date="2013-02" db="EMBL/GenBank/DDBJ databases">
        <title>A novel strain isolated from Lonar lake, Maharashtra, India.</title>
        <authorList>
            <person name="Singh A."/>
        </authorList>
    </citation>
    <scope>NUCLEOTIDE SEQUENCE [LARGE SCALE GENOMIC DNA]</scope>
    <source>
        <strain evidence="1 2">AK24</strain>
    </source>
</reference>
<dbReference type="Proteomes" id="UP000013909">
    <property type="component" value="Unassembled WGS sequence"/>
</dbReference>
<evidence type="ECO:0000313" key="2">
    <source>
        <dbReference type="Proteomes" id="UP000013909"/>
    </source>
</evidence>
<comment type="caution">
    <text evidence="1">The sequence shown here is derived from an EMBL/GenBank/DDBJ whole genome shotgun (WGS) entry which is preliminary data.</text>
</comment>
<proteinExistence type="predicted"/>
<dbReference type="EMBL" id="AQHR01000010">
    <property type="protein sequence ID" value="EON79233.1"/>
    <property type="molecule type" value="Genomic_DNA"/>
</dbReference>
<dbReference type="PROSITE" id="PS51257">
    <property type="entry name" value="PROKAR_LIPOPROTEIN"/>
    <property type="match status" value="1"/>
</dbReference>
<sequence length="284" mass="31087">MKTYISIVFAIALFVSCQEDVDFNHPELNLANASERFEQMYLDGLEVAVQSLDQSLRGGGGKGLILDYEFLQYQTFQHLEKNYFSLSDFNVEAFLSDKQEARNYTNFDHNSADFLEILEMAYSSEQLTILREFLDELFITEDYGKVKSLARNFQSKLKNHNLSEEEKLELLSVGAGFYAFADFLERGGMERIGEKLAGLANESDYNPNLRCRVDMRAVWAGAVFTGGIGAVRGGMAGCVGGTVLFPGLGTATGCVGGAVFGGATGFIEGAIGGVAGSLLLTCWR</sequence>
<dbReference type="AlphaFoldDB" id="R7ZYV8"/>
<dbReference type="STRING" id="1232681.ADIS_0238"/>
<keyword evidence="2" id="KW-1185">Reference proteome</keyword>
<gene>
    <name evidence="1" type="ORF">ADIS_0238</name>
</gene>
<name>R7ZYV8_9BACT</name>
<organism evidence="1 2">
    <name type="scientific">Lunatimonas lonarensis</name>
    <dbReference type="NCBI Taxonomy" id="1232681"/>
    <lineage>
        <taxon>Bacteria</taxon>
        <taxon>Pseudomonadati</taxon>
        <taxon>Bacteroidota</taxon>
        <taxon>Cytophagia</taxon>
        <taxon>Cytophagales</taxon>
        <taxon>Cyclobacteriaceae</taxon>
    </lineage>
</organism>
<protein>
    <submittedName>
        <fullName evidence="1">Uncharacterized protein</fullName>
    </submittedName>
</protein>
<dbReference type="OrthoDB" id="9942648at2"/>
<accession>R7ZYV8</accession>
<dbReference type="RefSeq" id="WP_010852390.1">
    <property type="nucleotide sequence ID" value="NZ_AQHR01000010.1"/>
</dbReference>